<feature type="region of interest" description="Disordered" evidence="1">
    <location>
        <begin position="51"/>
        <end position="121"/>
    </location>
</feature>
<proteinExistence type="predicted"/>
<feature type="region of interest" description="Disordered" evidence="1">
    <location>
        <begin position="1"/>
        <end position="23"/>
    </location>
</feature>
<dbReference type="EMBL" id="JBICBT010000133">
    <property type="protein sequence ID" value="KAL3122517.1"/>
    <property type="molecule type" value="Genomic_DNA"/>
</dbReference>
<evidence type="ECO:0000313" key="2">
    <source>
        <dbReference type="EMBL" id="KAL3122517.1"/>
    </source>
</evidence>
<feature type="compositionally biased region" description="Basic residues" evidence="1">
    <location>
        <begin position="109"/>
        <end position="121"/>
    </location>
</feature>
<evidence type="ECO:0000313" key="3">
    <source>
        <dbReference type="Proteomes" id="UP001620626"/>
    </source>
</evidence>
<feature type="compositionally biased region" description="Basic residues" evidence="1">
    <location>
        <begin position="70"/>
        <end position="85"/>
    </location>
</feature>
<name>A0ABD2M618_9BILA</name>
<gene>
    <name evidence="2" type="ORF">niasHT_003053</name>
</gene>
<keyword evidence="3" id="KW-1185">Reference proteome</keyword>
<comment type="caution">
    <text evidence="2">The sequence shown here is derived from an EMBL/GenBank/DDBJ whole genome shotgun (WGS) entry which is preliminary data.</text>
</comment>
<dbReference type="Proteomes" id="UP001620626">
    <property type="component" value="Unassembled WGS sequence"/>
</dbReference>
<accession>A0ABD2M618</accession>
<evidence type="ECO:0000256" key="1">
    <source>
        <dbReference type="SAM" id="MobiDB-lite"/>
    </source>
</evidence>
<organism evidence="2 3">
    <name type="scientific">Heterodera trifolii</name>
    <dbReference type="NCBI Taxonomy" id="157864"/>
    <lineage>
        <taxon>Eukaryota</taxon>
        <taxon>Metazoa</taxon>
        <taxon>Ecdysozoa</taxon>
        <taxon>Nematoda</taxon>
        <taxon>Chromadorea</taxon>
        <taxon>Rhabditida</taxon>
        <taxon>Tylenchina</taxon>
        <taxon>Tylenchomorpha</taxon>
        <taxon>Tylenchoidea</taxon>
        <taxon>Heteroderidae</taxon>
        <taxon>Heteroderinae</taxon>
        <taxon>Heterodera</taxon>
    </lineage>
</organism>
<protein>
    <submittedName>
        <fullName evidence="2">Uncharacterized protein</fullName>
    </submittedName>
</protein>
<reference evidence="2 3" key="1">
    <citation type="submission" date="2024-10" db="EMBL/GenBank/DDBJ databases">
        <authorList>
            <person name="Kim D."/>
        </authorList>
    </citation>
    <scope>NUCLEOTIDE SEQUENCE [LARGE SCALE GENOMIC DNA]</scope>
    <source>
        <strain evidence="2">BH-2024</strain>
    </source>
</reference>
<sequence>MVGRGFIHHYPQSSANAKPPPPAIHSFRCAAAKHCASGEGSAATASINACGAGGAGELKEEHRSVTSQQKRSRRKAFSHRRRRQGGGRLRSPTPIDFIWVKSVRPPTDHRRRTKRRGGAGG</sequence>
<dbReference type="AlphaFoldDB" id="A0ABD2M618"/>